<dbReference type="SUPFAM" id="SSF56327">
    <property type="entry name" value="LDH C-terminal domain-like"/>
    <property type="match status" value="1"/>
</dbReference>
<dbReference type="EC" id="1.1.1.37" evidence="1"/>
<evidence type="ECO:0000256" key="1">
    <source>
        <dbReference type="ARBA" id="ARBA00012995"/>
    </source>
</evidence>
<dbReference type="Gene3D" id="3.90.110.10">
    <property type="entry name" value="Lactate dehydrogenase/glycoside hydrolase, family 4, C-terminal"/>
    <property type="match status" value="1"/>
</dbReference>
<evidence type="ECO:0000259" key="8">
    <source>
        <dbReference type="Pfam" id="PF02866"/>
    </source>
</evidence>
<gene>
    <name evidence="9" type="ORF">CM83_25731</name>
</gene>
<reference evidence="9" key="1">
    <citation type="journal article" date="2014" name="PLoS ONE">
        <title>Transcriptome-Based Identification of ABC Transporters in the Western Tarnished Plant Bug Lygus hesperus.</title>
        <authorList>
            <person name="Hull J.J."/>
            <person name="Chaney K."/>
            <person name="Geib S.M."/>
            <person name="Fabrick J.A."/>
            <person name="Brent C.S."/>
            <person name="Walsh D."/>
            <person name="Lavine L.C."/>
        </authorList>
    </citation>
    <scope>NUCLEOTIDE SEQUENCE</scope>
</reference>
<sequence>MKSEDLFNTNARIIHRYIQCIGEICPEAFVGLITDPIDSLVPVAAETLKKMNCYNKNKLFGITNIDSIRARTIVAHALQCSCYDVHVPVIGGHSSTTIVPVLSQFTSLSEEMI</sequence>
<feature type="domain" description="Lactate/malate dehydrogenase N-terminal" evidence="7">
    <location>
        <begin position="3"/>
        <end position="61"/>
    </location>
</feature>
<evidence type="ECO:0000256" key="6">
    <source>
        <dbReference type="RuleBase" id="RU003369"/>
    </source>
</evidence>
<comment type="similarity">
    <text evidence="6">Belongs to the LDH/MDH superfamily.</text>
</comment>
<accession>A0A0A9XLN9</accession>
<dbReference type="GO" id="GO:0006099">
    <property type="term" value="P:tricarboxylic acid cycle"/>
    <property type="evidence" value="ECO:0007669"/>
    <property type="project" value="UniProtKB-KW"/>
</dbReference>
<proteinExistence type="inferred from homology"/>
<dbReference type="GO" id="GO:0030060">
    <property type="term" value="F:L-malate dehydrogenase (NAD+) activity"/>
    <property type="evidence" value="ECO:0007669"/>
    <property type="project" value="UniProtKB-EC"/>
</dbReference>
<evidence type="ECO:0000256" key="3">
    <source>
        <dbReference type="ARBA" id="ARBA00022532"/>
    </source>
</evidence>
<dbReference type="Gene3D" id="3.40.50.720">
    <property type="entry name" value="NAD(P)-binding Rossmann-like Domain"/>
    <property type="match status" value="1"/>
</dbReference>
<evidence type="ECO:0000256" key="5">
    <source>
        <dbReference type="ARBA" id="ARBA00023027"/>
    </source>
</evidence>
<dbReference type="EMBL" id="GBHO01022710">
    <property type="protein sequence ID" value="JAG20894.1"/>
    <property type="molecule type" value="Transcribed_RNA"/>
</dbReference>
<evidence type="ECO:0000313" key="9">
    <source>
        <dbReference type="EMBL" id="JAG20894.1"/>
    </source>
</evidence>
<feature type="domain" description="Lactate/malate dehydrogenase C-terminal" evidence="8">
    <location>
        <begin position="63"/>
        <end position="106"/>
    </location>
</feature>
<dbReference type="InterPro" id="IPR001236">
    <property type="entry name" value="Lactate/malate_DH_N"/>
</dbReference>
<dbReference type="InterPro" id="IPR015955">
    <property type="entry name" value="Lactate_DH/Glyco_Ohase_4_C"/>
</dbReference>
<organism evidence="9">
    <name type="scientific">Lygus hesperus</name>
    <name type="common">Western plant bug</name>
    <dbReference type="NCBI Taxonomy" id="30085"/>
    <lineage>
        <taxon>Eukaryota</taxon>
        <taxon>Metazoa</taxon>
        <taxon>Ecdysozoa</taxon>
        <taxon>Arthropoda</taxon>
        <taxon>Hexapoda</taxon>
        <taxon>Insecta</taxon>
        <taxon>Pterygota</taxon>
        <taxon>Neoptera</taxon>
        <taxon>Paraneoptera</taxon>
        <taxon>Hemiptera</taxon>
        <taxon>Heteroptera</taxon>
        <taxon>Panheteroptera</taxon>
        <taxon>Cimicomorpha</taxon>
        <taxon>Miridae</taxon>
        <taxon>Mirini</taxon>
        <taxon>Lygus</taxon>
    </lineage>
</organism>
<dbReference type="PANTHER" id="PTHR11540:SF16">
    <property type="entry name" value="MALATE DEHYDROGENASE, MITOCHONDRIAL"/>
    <property type="match status" value="1"/>
</dbReference>
<dbReference type="PANTHER" id="PTHR11540">
    <property type="entry name" value="MALATE AND LACTATE DEHYDROGENASE"/>
    <property type="match status" value="1"/>
</dbReference>
<keyword evidence="5" id="KW-0520">NAD</keyword>
<evidence type="ECO:0000256" key="2">
    <source>
        <dbReference type="ARBA" id="ARBA00016075"/>
    </source>
</evidence>
<dbReference type="GO" id="GO:0005737">
    <property type="term" value="C:cytoplasm"/>
    <property type="evidence" value="ECO:0007669"/>
    <property type="project" value="TreeGrafter"/>
</dbReference>
<dbReference type="SUPFAM" id="SSF51735">
    <property type="entry name" value="NAD(P)-binding Rossmann-fold domains"/>
    <property type="match status" value="1"/>
</dbReference>
<evidence type="ECO:0000256" key="4">
    <source>
        <dbReference type="ARBA" id="ARBA00023002"/>
    </source>
</evidence>
<dbReference type="InterPro" id="IPR036291">
    <property type="entry name" value="NAD(P)-bd_dom_sf"/>
</dbReference>
<dbReference type="AlphaFoldDB" id="A0A0A9XLN9"/>
<dbReference type="Pfam" id="PF00056">
    <property type="entry name" value="Ldh_1_N"/>
    <property type="match status" value="1"/>
</dbReference>
<dbReference type="InterPro" id="IPR022383">
    <property type="entry name" value="Lactate/malate_DH_C"/>
</dbReference>
<keyword evidence="3" id="KW-0816">Tricarboxylic acid cycle</keyword>
<reference evidence="9" key="2">
    <citation type="submission" date="2014-07" db="EMBL/GenBank/DDBJ databases">
        <authorList>
            <person name="Hull J."/>
        </authorList>
    </citation>
    <scope>NUCLEOTIDE SEQUENCE</scope>
</reference>
<evidence type="ECO:0000259" key="7">
    <source>
        <dbReference type="Pfam" id="PF00056"/>
    </source>
</evidence>
<protein>
    <recommendedName>
        <fullName evidence="2">Malate dehydrogenase, mitochondrial</fullName>
        <ecNumber evidence="1">1.1.1.37</ecNumber>
    </recommendedName>
</protein>
<dbReference type="Pfam" id="PF02866">
    <property type="entry name" value="Ldh_1_C"/>
    <property type="match status" value="1"/>
</dbReference>
<keyword evidence="4 6" id="KW-0560">Oxidoreductase</keyword>
<name>A0A0A9XLN9_LYGHE</name>